<sequence length="52" mass="6005">MIVLIQLMLRLQNGYSPQSMCQMEVFYGKIAFRKRAIDRSSFATTKTSTNKT</sequence>
<organism evidence="1">
    <name type="scientific">Arion vulgaris</name>
    <dbReference type="NCBI Taxonomy" id="1028688"/>
    <lineage>
        <taxon>Eukaryota</taxon>
        <taxon>Metazoa</taxon>
        <taxon>Spiralia</taxon>
        <taxon>Lophotrochozoa</taxon>
        <taxon>Mollusca</taxon>
        <taxon>Gastropoda</taxon>
        <taxon>Heterobranchia</taxon>
        <taxon>Euthyneura</taxon>
        <taxon>Panpulmonata</taxon>
        <taxon>Eupulmonata</taxon>
        <taxon>Stylommatophora</taxon>
        <taxon>Helicina</taxon>
        <taxon>Arionoidea</taxon>
        <taxon>Arionidae</taxon>
        <taxon>Arion</taxon>
    </lineage>
</organism>
<accession>A0A0B7BHV2</accession>
<dbReference type="EMBL" id="HACG01045572">
    <property type="protein sequence ID" value="CEK92437.1"/>
    <property type="molecule type" value="Transcribed_RNA"/>
</dbReference>
<gene>
    <name evidence="1" type="primary">ORF188277</name>
</gene>
<protein>
    <submittedName>
        <fullName evidence="1">Uncharacterized protein</fullName>
    </submittedName>
</protein>
<proteinExistence type="predicted"/>
<dbReference type="AlphaFoldDB" id="A0A0B7BHV2"/>
<name>A0A0B7BHV2_9EUPU</name>
<reference evidence="1" key="1">
    <citation type="submission" date="2014-12" db="EMBL/GenBank/DDBJ databases">
        <title>Insight into the proteome of Arion vulgaris.</title>
        <authorList>
            <person name="Aradska J."/>
            <person name="Bulat T."/>
            <person name="Smidak R."/>
            <person name="Sarate P."/>
            <person name="Gangsoo J."/>
            <person name="Sialana F."/>
            <person name="Bilban M."/>
            <person name="Lubec G."/>
        </authorList>
    </citation>
    <scope>NUCLEOTIDE SEQUENCE</scope>
    <source>
        <tissue evidence="1">Skin</tissue>
    </source>
</reference>
<evidence type="ECO:0000313" key="1">
    <source>
        <dbReference type="EMBL" id="CEK92437.1"/>
    </source>
</evidence>